<dbReference type="InterPro" id="IPR036514">
    <property type="entry name" value="SGNH_hydro_sf"/>
</dbReference>
<keyword evidence="2" id="KW-1015">Disulfide bond</keyword>
<feature type="disulfide bond" evidence="2">
    <location>
        <begin position="199"/>
        <end position="248"/>
    </location>
</feature>
<dbReference type="STRING" id="585531.HMPREF0063_12089"/>
<accession>E2SCC7</accession>
<keyword evidence="6" id="KW-1185">Reference proteome</keyword>
<protein>
    <recommendedName>
        <fullName evidence="4">SGNH hydrolase-type esterase domain-containing protein</fullName>
    </recommendedName>
</protein>
<comment type="caution">
    <text evidence="5">The sequence shown here is derived from an EMBL/GenBank/DDBJ whole genome shotgun (WGS) entry which is preliminary data.</text>
</comment>
<gene>
    <name evidence="5" type="ORF">HMPREF0063_12089</name>
</gene>
<dbReference type="OrthoDB" id="5503950at2"/>
<dbReference type="Proteomes" id="UP000003111">
    <property type="component" value="Unassembled WGS sequence"/>
</dbReference>
<feature type="active site" evidence="1">
    <location>
        <position position="269"/>
    </location>
</feature>
<feature type="disulfide bond" evidence="2">
    <location>
        <begin position="134"/>
        <end position="148"/>
    </location>
</feature>
<evidence type="ECO:0000256" key="1">
    <source>
        <dbReference type="PIRSR" id="PIRSR637460-1"/>
    </source>
</evidence>
<name>E2SCC7_9ACTN</name>
<feature type="signal peptide" evidence="3">
    <location>
        <begin position="1"/>
        <end position="25"/>
    </location>
</feature>
<feature type="chain" id="PRO_5003164813" description="SGNH hydrolase-type esterase domain-containing protein" evidence="3">
    <location>
        <begin position="26"/>
        <end position="289"/>
    </location>
</feature>
<evidence type="ECO:0000259" key="4">
    <source>
        <dbReference type="Pfam" id="PF13472"/>
    </source>
</evidence>
<feature type="disulfide bond" evidence="2">
    <location>
        <begin position="61"/>
        <end position="85"/>
    </location>
</feature>
<feature type="domain" description="SGNH hydrolase-type esterase" evidence="4">
    <location>
        <begin position="39"/>
        <end position="276"/>
    </location>
</feature>
<keyword evidence="3" id="KW-0732">Signal</keyword>
<proteinExistence type="predicted"/>
<dbReference type="EMBL" id="ACLF03000006">
    <property type="protein sequence ID" value="EFQ82880.1"/>
    <property type="molecule type" value="Genomic_DNA"/>
</dbReference>
<dbReference type="PANTHER" id="PTHR37981">
    <property type="entry name" value="LIPASE 2"/>
    <property type="match status" value="1"/>
</dbReference>
<dbReference type="Pfam" id="PF13472">
    <property type="entry name" value="Lipase_GDSL_2"/>
    <property type="match status" value="1"/>
</dbReference>
<evidence type="ECO:0000313" key="6">
    <source>
        <dbReference type="Proteomes" id="UP000003111"/>
    </source>
</evidence>
<dbReference type="InterPro" id="IPR037460">
    <property type="entry name" value="SEST-like"/>
</dbReference>
<dbReference type="GO" id="GO:0019433">
    <property type="term" value="P:triglyceride catabolic process"/>
    <property type="evidence" value="ECO:0007669"/>
    <property type="project" value="TreeGrafter"/>
</dbReference>
<dbReference type="GO" id="GO:0004806">
    <property type="term" value="F:triacylglycerol lipase activity"/>
    <property type="evidence" value="ECO:0007669"/>
    <property type="project" value="TreeGrafter"/>
</dbReference>
<evidence type="ECO:0000256" key="3">
    <source>
        <dbReference type="SAM" id="SignalP"/>
    </source>
</evidence>
<dbReference type="eggNOG" id="COG2755">
    <property type="taxonomic scope" value="Bacteria"/>
</dbReference>
<dbReference type="RefSeq" id="WP_007077181.1">
    <property type="nucleotide sequence ID" value="NZ_CM001024.1"/>
</dbReference>
<feature type="active site" description="Nucleophile" evidence="1">
    <location>
        <position position="43"/>
    </location>
</feature>
<dbReference type="CDD" id="cd01823">
    <property type="entry name" value="SEST_like"/>
    <property type="match status" value="1"/>
</dbReference>
<evidence type="ECO:0000256" key="2">
    <source>
        <dbReference type="PIRSR" id="PIRSR637460-2"/>
    </source>
</evidence>
<reference evidence="5" key="1">
    <citation type="submission" date="2010-08" db="EMBL/GenBank/DDBJ databases">
        <authorList>
            <person name="Muzny D."/>
            <person name="Qin X."/>
            <person name="Buhay C."/>
            <person name="Dugan-Rocha S."/>
            <person name="Ding Y."/>
            <person name="Chen G."/>
            <person name="Hawes A."/>
            <person name="Holder M."/>
            <person name="Jhangiani S."/>
            <person name="Johnson A."/>
            <person name="Khan Z."/>
            <person name="Li Z."/>
            <person name="Liu W."/>
            <person name="Liu X."/>
            <person name="Perez L."/>
            <person name="Shen H."/>
            <person name="Wang Q."/>
            <person name="Watt J."/>
            <person name="Xi L."/>
            <person name="Xin Y."/>
            <person name="Zhou J."/>
            <person name="Deng J."/>
            <person name="Jiang H."/>
            <person name="Liu Y."/>
            <person name="Qu J."/>
            <person name="Song X.-Z."/>
            <person name="Zhang L."/>
            <person name="Villasana D."/>
            <person name="Johnson A."/>
            <person name="Liu J."/>
            <person name="Liyanage D."/>
            <person name="Lorensuhewa L."/>
            <person name="Robinson T."/>
            <person name="Song A."/>
            <person name="Song B.-B."/>
            <person name="Dinh H."/>
            <person name="Thornton R."/>
            <person name="Coyle M."/>
            <person name="Francisco L."/>
            <person name="Jackson L."/>
            <person name="Javaid M."/>
            <person name="Korchina V."/>
            <person name="Kovar C."/>
            <person name="Mata R."/>
            <person name="Mathew T."/>
            <person name="Ngo R."/>
            <person name="Nguyen L."/>
            <person name="Nguyen N."/>
            <person name="Okwuonu G."/>
            <person name="Ongeri F."/>
            <person name="Pham C."/>
            <person name="Simmons D."/>
            <person name="Wilczek-Boney K."/>
            <person name="Hale W."/>
            <person name="Jakkamsetti A."/>
            <person name="Pham P."/>
            <person name="Ruth R."/>
            <person name="San Lucas F."/>
            <person name="Warren J."/>
            <person name="Zhang J."/>
            <person name="Zhao Z."/>
            <person name="Zhou C."/>
            <person name="Zhu D."/>
            <person name="Lee S."/>
            <person name="Bess C."/>
            <person name="Blankenburg K."/>
            <person name="Forbes L."/>
            <person name="Fu Q."/>
            <person name="Gubbala S."/>
            <person name="Hirani K."/>
            <person name="Jayaseelan J.C."/>
            <person name="Lara F."/>
            <person name="Munidasa M."/>
            <person name="Palculict T."/>
            <person name="Patil S."/>
            <person name="Pu L.-L."/>
            <person name="Saada N."/>
            <person name="Tang L."/>
            <person name="Weissenberger G."/>
            <person name="Zhu Y."/>
            <person name="Hemphill L."/>
            <person name="Shang Y."/>
            <person name="Youmans B."/>
            <person name="Ayvaz T."/>
            <person name="Ross M."/>
            <person name="Santibanez J."/>
            <person name="Aqrawi P."/>
            <person name="Gross S."/>
            <person name="Joshi V."/>
            <person name="Fowler G."/>
            <person name="Nazareth L."/>
            <person name="Reid J."/>
            <person name="Worley K."/>
            <person name="Petrosino J."/>
            <person name="Highlander S."/>
            <person name="Gibbs R."/>
        </authorList>
    </citation>
    <scope>NUCLEOTIDE SEQUENCE [LARGE SCALE GENOMIC DNA]</scope>
    <source>
        <strain evidence="5">DSM 15272</strain>
    </source>
</reference>
<dbReference type="PANTHER" id="PTHR37981:SF1">
    <property type="entry name" value="SGNH HYDROLASE-TYPE ESTERASE DOMAIN-CONTAINING PROTEIN"/>
    <property type="match status" value="1"/>
</dbReference>
<dbReference type="SUPFAM" id="SSF52266">
    <property type="entry name" value="SGNH hydrolase"/>
    <property type="match status" value="1"/>
</dbReference>
<evidence type="ECO:0000313" key="5">
    <source>
        <dbReference type="EMBL" id="EFQ82880.1"/>
    </source>
</evidence>
<dbReference type="InterPro" id="IPR013830">
    <property type="entry name" value="SGNH_hydro"/>
</dbReference>
<dbReference type="HOGENOM" id="CLU_038449_4_1_11"/>
<dbReference type="AlphaFoldDB" id="E2SCC7"/>
<dbReference type="Gene3D" id="3.40.50.1110">
    <property type="entry name" value="SGNH hydrolase"/>
    <property type="match status" value="1"/>
</dbReference>
<sequence>MRRILLCTAAALVALLGTAATPVVGAGVEVERPGLEYVAMGDSFSSAAGVLPLDLRAPLLCQRSLVNYPSLIAEATGAALTDVTCGGATTGNFTTSQYPGVAPQLQALGPTTQLVTMTIGLNDSLMFLRLQAACGSAGLTTLGFGSPCQHRYGTSFADTITTTTYPALVEALRAVRGRAPQAQVAILGIPWILPATGGCFPFMPVARGDVPYLRTIQATLNDAIRRAAEVTGAVYVDFSEISEGHDACQRPADRWIEPALLGTNPIIVHPNARGEAAMAEHTLTVLGLR</sequence>
<organism evidence="5 6">
    <name type="scientific">Aeromicrobium marinum DSM 15272</name>
    <dbReference type="NCBI Taxonomy" id="585531"/>
    <lineage>
        <taxon>Bacteria</taxon>
        <taxon>Bacillati</taxon>
        <taxon>Actinomycetota</taxon>
        <taxon>Actinomycetes</taxon>
        <taxon>Propionibacteriales</taxon>
        <taxon>Nocardioidaceae</taxon>
        <taxon>Aeromicrobium</taxon>
    </lineage>
</organism>